<gene>
    <name evidence="16" type="ORF">SI7747_UN007173</name>
</gene>
<dbReference type="InterPro" id="IPR000719">
    <property type="entry name" value="Prot_kinase_dom"/>
</dbReference>
<dbReference type="SUPFAM" id="SSF52058">
    <property type="entry name" value="L domain-like"/>
    <property type="match status" value="1"/>
</dbReference>
<evidence type="ECO:0000256" key="3">
    <source>
        <dbReference type="ARBA" id="ARBA00022553"/>
    </source>
</evidence>
<dbReference type="InterPro" id="IPR051824">
    <property type="entry name" value="LRR_Rcpt-Like_S/T_Kinase"/>
</dbReference>
<dbReference type="InterPro" id="IPR011009">
    <property type="entry name" value="Kinase-like_dom_sf"/>
</dbReference>
<evidence type="ECO:0000313" key="16">
    <source>
        <dbReference type="EMBL" id="CAA6673876.1"/>
    </source>
</evidence>
<keyword evidence="7 14" id="KW-0732">Signal</keyword>
<evidence type="ECO:0000256" key="6">
    <source>
        <dbReference type="ARBA" id="ARBA00022692"/>
    </source>
</evidence>
<keyword evidence="9" id="KW-0547">Nucleotide-binding</keyword>
<dbReference type="Pfam" id="PF00560">
    <property type="entry name" value="LRR_1"/>
    <property type="match status" value="4"/>
</dbReference>
<dbReference type="EC" id="2.7.11.1" evidence="2"/>
<keyword evidence="17" id="KW-1185">Reference proteome</keyword>
<dbReference type="SUPFAM" id="SSF56112">
    <property type="entry name" value="Protein kinase-like (PK-like)"/>
    <property type="match status" value="1"/>
</dbReference>
<evidence type="ECO:0000256" key="10">
    <source>
        <dbReference type="ARBA" id="ARBA00022840"/>
    </source>
</evidence>
<proteinExistence type="predicted"/>
<dbReference type="PANTHER" id="PTHR48006:SF60">
    <property type="entry name" value="PROTEIN KINASE DOMAIN-CONTAINING PROTEIN"/>
    <property type="match status" value="1"/>
</dbReference>
<dbReference type="InterPro" id="IPR032675">
    <property type="entry name" value="LRR_dom_sf"/>
</dbReference>
<dbReference type="InterPro" id="IPR021720">
    <property type="entry name" value="Malectin_dom"/>
</dbReference>
<dbReference type="InterPro" id="IPR001245">
    <property type="entry name" value="Ser-Thr/Tyr_kinase_cat_dom"/>
</dbReference>
<comment type="subcellular location">
    <subcellularLocation>
        <location evidence="1">Membrane</location>
    </subcellularLocation>
</comment>
<keyword evidence="6" id="KW-0812">Transmembrane</keyword>
<keyword evidence="5" id="KW-0808">Transferase</keyword>
<keyword evidence="8" id="KW-0677">Repeat</keyword>
<sequence length="951" mass="104781">MRAGILAAVGATGIPRALFLLILAATLNLQSRGSHAQTHPEEVEALKQIASKLKIPPTLWNFGVDPCTQWTKEDRNPYVHNVTCQEFSTSTTNETTNTTTNTIVWRVIGIEIKAASLAGVLPEELGKLSHLSWIDFSRNYINGSIPAANWTSTPLQNLNLLANRISGPIPEELGRISTLETLCLESNMMQGPLPRSLGNLTNLRRLLLSCNNFSGELPETLSNLKNLTEVTLDGTEISGKIPDFIGNWTKLRRLDMQGTLMKGPFPPELSYCQRITELVLRNCSISGSIPDYIGKFTKLQFLDLSFNNLTGEMPENFANLEFLETMYLTSNKLTGSIPDWIKKPRQNMDISYNTFTDLSSAPATCEQESRNYVASFSSTTNNSIASCLRKDHPCDGTAKNYNLFINCGGERAFVGGNEYERDLSFEGKSKYYISSSGKWAYSSTGNFIGEASNELYTSARLNPLSLKYYGLCLQPGYYTVKLHFAEIVFISGPTFGSLGRRVFDVSIQGKKVLGDFNIVEAANGTGKEVIRNFTALVEGSTLEIHFMWSGKGTNSIPYRSVYGPLISAISVTPNFTPHVLKDKQFPAVAGILLGLAKDALPYLVIFGVIWYCLRRKAIKNDELKGLKLKTNCFSLKRIKAATRDFDPENKIGEGGFGPVYKGVLPDGSMIAVKQLSSKSKQGNREFVNEIGLISSLQHPNLVRLYGCCIEGDQLLLIYEYMENNSLARALYGPDGLKLELDWQTRRKICIGIAGGLAYLHEESMLKIVHRDIKTTNVLLDKNLNAKISDFGLAKLNEGENTHISTRIAGTIGYIAPEYALRGYLTDKADVYSFGVVTLEIVSGKSNSSCRVEDDFMYLLDWANALQEKGALLDLVDPALGGNFCMEEAQQMLNLGLLCTNSTPALRPAMSTVVTMLEDHTPVQAPAMKITRTESCGAAEIQVLGDALSGWP</sequence>
<feature type="chain" id="PRO_5046333731" description="non-specific serine/threonine protein kinase" evidence="14">
    <location>
        <begin position="37"/>
        <end position="951"/>
    </location>
</feature>
<evidence type="ECO:0000256" key="13">
    <source>
        <dbReference type="ARBA" id="ARBA00023180"/>
    </source>
</evidence>
<evidence type="ECO:0000256" key="11">
    <source>
        <dbReference type="ARBA" id="ARBA00022989"/>
    </source>
</evidence>
<evidence type="ECO:0000256" key="2">
    <source>
        <dbReference type="ARBA" id="ARBA00012513"/>
    </source>
</evidence>
<dbReference type="Gene3D" id="3.30.200.20">
    <property type="entry name" value="Phosphorylase Kinase, domain 1"/>
    <property type="match status" value="1"/>
</dbReference>
<dbReference type="Gene3D" id="1.10.510.10">
    <property type="entry name" value="Transferase(Phosphotransferase) domain 1"/>
    <property type="match status" value="1"/>
</dbReference>
<keyword evidence="11" id="KW-1133">Transmembrane helix</keyword>
<dbReference type="PANTHER" id="PTHR48006">
    <property type="entry name" value="LEUCINE-RICH REPEAT-CONTAINING PROTEIN DDB_G0281931-RELATED"/>
    <property type="match status" value="1"/>
</dbReference>
<keyword evidence="12" id="KW-0472">Membrane</keyword>
<evidence type="ECO:0000256" key="1">
    <source>
        <dbReference type="ARBA" id="ARBA00004370"/>
    </source>
</evidence>
<dbReference type="Pfam" id="PF11721">
    <property type="entry name" value="Malectin"/>
    <property type="match status" value="1"/>
</dbReference>
<organism evidence="16 17">
    <name type="scientific">Spirodela intermedia</name>
    <name type="common">Intermediate duckweed</name>
    <dbReference type="NCBI Taxonomy" id="51605"/>
    <lineage>
        <taxon>Eukaryota</taxon>
        <taxon>Viridiplantae</taxon>
        <taxon>Streptophyta</taxon>
        <taxon>Embryophyta</taxon>
        <taxon>Tracheophyta</taxon>
        <taxon>Spermatophyta</taxon>
        <taxon>Magnoliopsida</taxon>
        <taxon>Liliopsida</taxon>
        <taxon>Araceae</taxon>
        <taxon>Lemnoideae</taxon>
        <taxon>Spirodela</taxon>
    </lineage>
</organism>
<evidence type="ECO:0000256" key="7">
    <source>
        <dbReference type="ARBA" id="ARBA00022729"/>
    </source>
</evidence>
<feature type="signal peptide" evidence="14">
    <location>
        <begin position="1"/>
        <end position="36"/>
    </location>
</feature>
<keyword evidence="3" id="KW-0597">Phosphoprotein</keyword>
<dbReference type="PROSITE" id="PS50011">
    <property type="entry name" value="PROTEIN_KINASE_DOM"/>
    <property type="match status" value="1"/>
</dbReference>
<dbReference type="Proteomes" id="UP001189122">
    <property type="component" value="Unassembled WGS sequence"/>
</dbReference>
<dbReference type="Gene3D" id="2.60.120.430">
    <property type="entry name" value="Galactose-binding lectin"/>
    <property type="match status" value="1"/>
</dbReference>
<dbReference type="SMART" id="SM00220">
    <property type="entry name" value="S_TKc"/>
    <property type="match status" value="1"/>
</dbReference>
<protein>
    <recommendedName>
        <fullName evidence="2">non-specific serine/threonine protein kinase</fullName>
        <ecNumber evidence="2">2.7.11.1</ecNumber>
    </recommendedName>
</protein>
<keyword evidence="13" id="KW-0325">Glycoprotein</keyword>
<keyword evidence="10" id="KW-0067">ATP-binding</keyword>
<dbReference type="PROSITE" id="PS00108">
    <property type="entry name" value="PROTEIN_KINASE_ST"/>
    <property type="match status" value="1"/>
</dbReference>
<dbReference type="CDD" id="cd14066">
    <property type="entry name" value="STKc_IRAK"/>
    <property type="match status" value="1"/>
</dbReference>
<evidence type="ECO:0000256" key="9">
    <source>
        <dbReference type="ARBA" id="ARBA00022741"/>
    </source>
</evidence>
<evidence type="ECO:0000256" key="5">
    <source>
        <dbReference type="ARBA" id="ARBA00022679"/>
    </source>
</evidence>
<dbReference type="InterPro" id="IPR008271">
    <property type="entry name" value="Ser/Thr_kinase_AS"/>
</dbReference>
<evidence type="ECO:0000259" key="15">
    <source>
        <dbReference type="PROSITE" id="PS50011"/>
    </source>
</evidence>
<evidence type="ECO:0000256" key="12">
    <source>
        <dbReference type="ARBA" id="ARBA00023136"/>
    </source>
</evidence>
<evidence type="ECO:0000256" key="4">
    <source>
        <dbReference type="ARBA" id="ARBA00022614"/>
    </source>
</evidence>
<accession>A0ABN7E7N7</accession>
<feature type="domain" description="Protein kinase" evidence="15">
    <location>
        <begin position="645"/>
        <end position="922"/>
    </location>
</feature>
<dbReference type="InterPro" id="IPR001611">
    <property type="entry name" value="Leu-rich_rpt"/>
</dbReference>
<evidence type="ECO:0000256" key="14">
    <source>
        <dbReference type="SAM" id="SignalP"/>
    </source>
</evidence>
<dbReference type="EMBL" id="CACRZD030000023">
    <property type="protein sequence ID" value="CAA6673876.1"/>
    <property type="molecule type" value="Genomic_DNA"/>
</dbReference>
<reference evidence="17" key="1">
    <citation type="journal article" date="2020" name="Sci. Rep.">
        <title>Chromosome-scale genome assembly for the duckweed Spirodela intermedia, integrating cytogenetic maps, PacBio and Oxford Nanopore libraries.</title>
        <authorList>
            <person name="Hoang P.T.N."/>
            <person name="Fiebig A."/>
            <person name="Novak P."/>
            <person name="Macas J."/>
            <person name="Cao H.X."/>
            <person name="Stepanenko A."/>
            <person name="Chen G."/>
            <person name="Borisjuk N."/>
            <person name="Scholz U."/>
            <person name="Schubert I."/>
        </authorList>
    </citation>
    <scope>NUCLEOTIDE SEQUENCE [LARGE SCALE GENOMIC DNA]</scope>
</reference>
<dbReference type="Pfam" id="PF07714">
    <property type="entry name" value="PK_Tyr_Ser-Thr"/>
    <property type="match status" value="1"/>
</dbReference>
<evidence type="ECO:0000256" key="8">
    <source>
        <dbReference type="ARBA" id="ARBA00022737"/>
    </source>
</evidence>
<keyword evidence="4" id="KW-0433">Leucine-rich repeat</keyword>
<evidence type="ECO:0000313" key="17">
    <source>
        <dbReference type="Proteomes" id="UP001189122"/>
    </source>
</evidence>
<dbReference type="Gene3D" id="3.80.10.10">
    <property type="entry name" value="Ribonuclease Inhibitor"/>
    <property type="match status" value="2"/>
</dbReference>
<comment type="caution">
    <text evidence="16">The sequence shown here is derived from an EMBL/GenBank/DDBJ whole genome shotgun (WGS) entry which is preliminary data.</text>
</comment>
<name>A0ABN7E7N7_SPIIN</name>